<keyword evidence="3" id="KW-1185">Reference proteome</keyword>
<sequence length="175" mass="18685">MAIRVMTVCTGNMCRSPLAERLLAARAAGAGLDVAVESAGTRAVNGVEIHAETRRVLEAYGGSAEGFGARLLSPRVLGGQDLVLTATRAHRDAVQEMAPLLWKRTYTLLEAAHLADSDRALTLPGLARARLGVDTDDPAWDIEDPIGREPEVFDRTGTQISDAVDSIVDLLARRA</sequence>
<dbReference type="InterPro" id="IPR050438">
    <property type="entry name" value="LMW_PTPase"/>
</dbReference>
<dbReference type="PANTHER" id="PTHR11717:SF31">
    <property type="entry name" value="LOW MOLECULAR WEIGHT PROTEIN-TYROSINE-PHOSPHATASE ETP-RELATED"/>
    <property type="match status" value="1"/>
</dbReference>
<gene>
    <name evidence="2" type="ORF">CEY15_09060</name>
</gene>
<accession>A0A2A2WPT0</accession>
<dbReference type="Gene3D" id="3.40.50.2300">
    <property type="match status" value="1"/>
</dbReference>
<name>A0A2A2WPT0_9ACTN</name>
<evidence type="ECO:0000313" key="3">
    <source>
        <dbReference type="Proteomes" id="UP000218810"/>
    </source>
</evidence>
<dbReference type="PANTHER" id="PTHR11717">
    <property type="entry name" value="LOW MOLECULAR WEIGHT PROTEIN TYROSINE PHOSPHATASE"/>
    <property type="match status" value="1"/>
</dbReference>
<reference evidence="3" key="1">
    <citation type="submission" date="2017-09" db="EMBL/GenBank/DDBJ databases">
        <authorList>
            <person name="Zhang Y."/>
            <person name="Huang X."/>
            <person name="Liu J."/>
            <person name="Lu L."/>
            <person name="Peng K."/>
        </authorList>
    </citation>
    <scope>NUCLEOTIDE SEQUENCE [LARGE SCALE GENOMIC DNA]</scope>
    <source>
        <strain evidence="3">S-XJ-1</strain>
    </source>
</reference>
<organism evidence="2 3">
    <name type="scientific">Dietzia natronolimnaea</name>
    <dbReference type="NCBI Taxonomy" id="161920"/>
    <lineage>
        <taxon>Bacteria</taxon>
        <taxon>Bacillati</taxon>
        <taxon>Actinomycetota</taxon>
        <taxon>Actinomycetes</taxon>
        <taxon>Mycobacteriales</taxon>
        <taxon>Dietziaceae</taxon>
        <taxon>Dietzia</taxon>
    </lineage>
</organism>
<evidence type="ECO:0000259" key="1">
    <source>
        <dbReference type="SMART" id="SM00226"/>
    </source>
</evidence>
<dbReference type="InterPro" id="IPR023485">
    <property type="entry name" value="Ptyr_pPase"/>
</dbReference>
<proteinExistence type="predicted"/>
<dbReference type="OrthoDB" id="9784339at2"/>
<dbReference type="Proteomes" id="UP000218810">
    <property type="component" value="Unassembled WGS sequence"/>
</dbReference>
<dbReference type="Pfam" id="PF01451">
    <property type="entry name" value="LMWPc"/>
    <property type="match status" value="1"/>
</dbReference>
<dbReference type="SUPFAM" id="SSF52788">
    <property type="entry name" value="Phosphotyrosine protein phosphatases I"/>
    <property type="match status" value="1"/>
</dbReference>
<dbReference type="SMART" id="SM00226">
    <property type="entry name" value="LMWPc"/>
    <property type="match status" value="1"/>
</dbReference>
<dbReference type="AlphaFoldDB" id="A0A2A2WPT0"/>
<evidence type="ECO:0000313" key="2">
    <source>
        <dbReference type="EMBL" id="PAY23197.1"/>
    </source>
</evidence>
<feature type="domain" description="Phosphotyrosine protein phosphatase I" evidence="1">
    <location>
        <begin position="3"/>
        <end position="170"/>
    </location>
</feature>
<dbReference type="InterPro" id="IPR036196">
    <property type="entry name" value="Ptyr_pPase_sf"/>
</dbReference>
<comment type="caution">
    <text evidence="2">The sequence shown here is derived from an EMBL/GenBank/DDBJ whole genome shotgun (WGS) entry which is preliminary data.</text>
</comment>
<protein>
    <submittedName>
        <fullName evidence="2">Protein-tyrosine-phosphatase</fullName>
    </submittedName>
</protein>
<dbReference type="RefSeq" id="WP_095718166.1">
    <property type="nucleotide sequence ID" value="NZ_NTGA01000016.1"/>
</dbReference>
<dbReference type="EMBL" id="NTGA01000016">
    <property type="protein sequence ID" value="PAY23197.1"/>
    <property type="molecule type" value="Genomic_DNA"/>
</dbReference>
<dbReference type="GO" id="GO:0004725">
    <property type="term" value="F:protein tyrosine phosphatase activity"/>
    <property type="evidence" value="ECO:0007669"/>
    <property type="project" value="TreeGrafter"/>
</dbReference>